<name>A0A1G6JUD7_9ACTN</name>
<gene>
    <name evidence="1" type="ORF">SAMN05421872_101577</name>
</gene>
<protein>
    <submittedName>
        <fullName evidence="1">Uncharacterized protein</fullName>
    </submittedName>
</protein>
<dbReference type="RefSeq" id="WP_139175389.1">
    <property type="nucleotide sequence ID" value="NZ_FMZM01000001.1"/>
</dbReference>
<dbReference type="STRING" id="1045774.SAMN05421872_101577"/>
<accession>A0A1G6JUD7</accession>
<evidence type="ECO:0000313" key="1">
    <source>
        <dbReference type="EMBL" id="SDC22015.1"/>
    </source>
</evidence>
<dbReference type="EMBL" id="FMZM01000001">
    <property type="protein sequence ID" value="SDC22015.1"/>
    <property type="molecule type" value="Genomic_DNA"/>
</dbReference>
<organism evidence="1 2">
    <name type="scientific">Nocardioides lianchengensis</name>
    <dbReference type="NCBI Taxonomy" id="1045774"/>
    <lineage>
        <taxon>Bacteria</taxon>
        <taxon>Bacillati</taxon>
        <taxon>Actinomycetota</taxon>
        <taxon>Actinomycetes</taxon>
        <taxon>Propionibacteriales</taxon>
        <taxon>Nocardioidaceae</taxon>
        <taxon>Nocardioides</taxon>
    </lineage>
</organism>
<evidence type="ECO:0000313" key="2">
    <source>
        <dbReference type="Proteomes" id="UP000199034"/>
    </source>
</evidence>
<reference evidence="1 2" key="1">
    <citation type="submission" date="2016-10" db="EMBL/GenBank/DDBJ databases">
        <authorList>
            <person name="de Groot N.N."/>
        </authorList>
    </citation>
    <scope>NUCLEOTIDE SEQUENCE [LARGE SCALE GENOMIC DNA]</scope>
    <source>
        <strain evidence="1 2">CGMCC 4.6858</strain>
    </source>
</reference>
<dbReference type="AlphaFoldDB" id="A0A1G6JUD7"/>
<sequence length="82" mass="8932">MSMKPTYTTVHVQLDADSIDDALHATKVARNLGLQVTLSDGIEGTEPKLIVNHEVSSENAQEIFDAIKSVQKFLADVSNVHV</sequence>
<keyword evidence="2" id="KW-1185">Reference proteome</keyword>
<dbReference type="Proteomes" id="UP000199034">
    <property type="component" value="Unassembled WGS sequence"/>
</dbReference>
<proteinExistence type="predicted"/>